<evidence type="ECO:0000256" key="1">
    <source>
        <dbReference type="SAM" id="Phobius"/>
    </source>
</evidence>
<gene>
    <name evidence="2" type="ORF">L210DRAFT_966872</name>
</gene>
<accession>A0AAD4GEZ4</accession>
<dbReference type="EMBL" id="WHUW01000013">
    <property type="protein sequence ID" value="KAF8440016.1"/>
    <property type="molecule type" value="Genomic_DNA"/>
</dbReference>
<keyword evidence="3" id="KW-1185">Reference proteome</keyword>
<sequence>MQQQQHHRYRANSFLAIDLNELTELRARSRTFNGAYRRSALANLGYAITVLRLFDVRFFKIGILFLVLSALLIGVAYVRGRHSRHDFADRSPEEMAALYRQAIPTKGQEQAREFGRPFVTAGLDVLVVALIVFAVEVVLLALILQV</sequence>
<name>A0AAD4GEZ4_BOLED</name>
<dbReference type="PANTHER" id="PTHR38646">
    <property type="entry name" value="YALI0F00814P"/>
    <property type="match status" value="1"/>
</dbReference>
<protein>
    <recommendedName>
        <fullName evidence="4">DUF202 domain-containing protein</fullName>
    </recommendedName>
</protein>
<dbReference type="PANTHER" id="PTHR38646:SF1">
    <property type="entry name" value="DUF202 DOMAIN-CONTAINING PROTEIN"/>
    <property type="match status" value="1"/>
</dbReference>
<keyword evidence="1" id="KW-0472">Membrane</keyword>
<reference evidence="2" key="2">
    <citation type="journal article" date="2020" name="Nat. Commun.">
        <title>Large-scale genome sequencing of mycorrhizal fungi provides insights into the early evolution of symbiotic traits.</title>
        <authorList>
            <person name="Miyauchi S."/>
            <person name="Kiss E."/>
            <person name="Kuo A."/>
            <person name="Drula E."/>
            <person name="Kohler A."/>
            <person name="Sanchez-Garcia M."/>
            <person name="Morin E."/>
            <person name="Andreopoulos B."/>
            <person name="Barry K.W."/>
            <person name="Bonito G."/>
            <person name="Buee M."/>
            <person name="Carver A."/>
            <person name="Chen C."/>
            <person name="Cichocki N."/>
            <person name="Clum A."/>
            <person name="Culley D."/>
            <person name="Crous P.W."/>
            <person name="Fauchery L."/>
            <person name="Girlanda M."/>
            <person name="Hayes R.D."/>
            <person name="Keri Z."/>
            <person name="LaButti K."/>
            <person name="Lipzen A."/>
            <person name="Lombard V."/>
            <person name="Magnuson J."/>
            <person name="Maillard F."/>
            <person name="Murat C."/>
            <person name="Nolan M."/>
            <person name="Ohm R.A."/>
            <person name="Pangilinan J."/>
            <person name="Pereira M.F."/>
            <person name="Perotto S."/>
            <person name="Peter M."/>
            <person name="Pfister S."/>
            <person name="Riley R."/>
            <person name="Sitrit Y."/>
            <person name="Stielow J.B."/>
            <person name="Szollosi G."/>
            <person name="Zifcakova L."/>
            <person name="Stursova M."/>
            <person name="Spatafora J.W."/>
            <person name="Tedersoo L."/>
            <person name="Vaario L.M."/>
            <person name="Yamada A."/>
            <person name="Yan M."/>
            <person name="Wang P."/>
            <person name="Xu J."/>
            <person name="Bruns T."/>
            <person name="Baldrian P."/>
            <person name="Vilgalys R."/>
            <person name="Dunand C."/>
            <person name="Henrissat B."/>
            <person name="Grigoriev I.V."/>
            <person name="Hibbett D."/>
            <person name="Nagy L.G."/>
            <person name="Martin F.M."/>
        </authorList>
    </citation>
    <scope>NUCLEOTIDE SEQUENCE</scope>
    <source>
        <strain evidence="2">BED1</strain>
    </source>
</reference>
<dbReference type="Proteomes" id="UP001194468">
    <property type="component" value="Unassembled WGS sequence"/>
</dbReference>
<comment type="caution">
    <text evidence="2">The sequence shown here is derived from an EMBL/GenBank/DDBJ whole genome shotgun (WGS) entry which is preliminary data.</text>
</comment>
<feature type="transmembrane region" description="Helical" evidence="1">
    <location>
        <begin position="60"/>
        <end position="78"/>
    </location>
</feature>
<evidence type="ECO:0008006" key="4">
    <source>
        <dbReference type="Google" id="ProtNLM"/>
    </source>
</evidence>
<dbReference type="AlphaFoldDB" id="A0AAD4GEZ4"/>
<proteinExistence type="predicted"/>
<feature type="transmembrane region" description="Helical" evidence="1">
    <location>
        <begin position="118"/>
        <end position="144"/>
    </location>
</feature>
<keyword evidence="1" id="KW-0812">Transmembrane</keyword>
<evidence type="ECO:0000313" key="2">
    <source>
        <dbReference type="EMBL" id="KAF8440016.1"/>
    </source>
</evidence>
<reference evidence="2" key="1">
    <citation type="submission" date="2019-10" db="EMBL/GenBank/DDBJ databases">
        <authorList>
            <consortium name="DOE Joint Genome Institute"/>
            <person name="Kuo A."/>
            <person name="Miyauchi S."/>
            <person name="Kiss E."/>
            <person name="Drula E."/>
            <person name="Kohler A."/>
            <person name="Sanchez-Garcia M."/>
            <person name="Andreopoulos B."/>
            <person name="Barry K.W."/>
            <person name="Bonito G."/>
            <person name="Buee M."/>
            <person name="Carver A."/>
            <person name="Chen C."/>
            <person name="Cichocki N."/>
            <person name="Clum A."/>
            <person name="Culley D."/>
            <person name="Crous P.W."/>
            <person name="Fauchery L."/>
            <person name="Girlanda M."/>
            <person name="Hayes R."/>
            <person name="Keri Z."/>
            <person name="LaButti K."/>
            <person name="Lipzen A."/>
            <person name="Lombard V."/>
            <person name="Magnuson J."/>
            <person name="Maillard F."/>
            <person name="Morin E."/>
            <person name="Murat C."/>
            <person name="Nolan M."/>
            <person name="Ohm R."/>
            <person name="Pangilinan J."/>
            <person name="Pereira M."/>
            <person name="Perotto S."/>
            <person name="Peter M."/>
            <person name="Riley R."/>
            <person name="Sitrit Y."/>
            <person name="Stielow B."/>
            <person name="Szollosi G."/>
            <person name="Zifcakova L."/>
            <person name="Stursova M."/>
            <person name="Spatafora J.W."/>
            <person name="Tedersoo L."/>
            <person name="Vaario L.-M."/>
            <person name="Yamada A."/>
            <person name="Yan M."/>
            <person name="Wang P."/>
            <person name="Xu J."/>
            <person name="Bruns T."/>
            <person name="Baldrian P."/>
            <person name="Vilgalys R."/>
            <person name="Henrissat B."/>
            <person name="Grigoriev I.V."/>
            <person name="Hibbett D."/>
            <person name="Nagy L.G."/>
            <person name="Martin F.M."/>
        </authorList>
    </citation>
    <scope>NUCLEOTIDE SEQUENCE</scope>
    <source>
        <strain evidence="2">BED1</strain>
    </source>
</reference>
<organism evidence="2 3">
    <name type="scientific">Boletus edulis BED1</name>
    <dbReference type="NCBI Taxonomy" id="1328754"/>
    <lineage>
        <taxon>Eukaryota</taxon>
        <taxon>Fungi</taxon>
        <taxon>Dikarya</taxon>
        <taxon>Basidiomycota</taxon>
        <taxon>Agaricomycotina</taxon>
        <taxon>Agaricomycetes</taxon>
        <taxon>Agaricomycetidae</taxon>
        <taxon>Boletales</taxon>
        <taxon>Boletineae</taxon>
        <taxon>Boletaceae</taxon>
        <taxon>Boletoideae</taxon>
        <taxon>Boletus</taxon>
    </lineage>
</organism>
<keyword evidence="1" id="KW-1133">Transmembrane helix</keyword>
<evidence type="ECO:0000313" key="3">
    <source>
        <dbReference type="Proteomes" id="UP001194468"/>
    </source>
</evidence>